<dbReference type="Proteomes" id="UP000682733">
    <property type="component" value="Unassembled WGS sequence"/>
</dbReference>
<organism evidence="4 6">
    <name type="scientific">Didymodactylos carnosus</name>
    <dbReference type="NCBI Taxonomy" id="1234261"/>
    <lineage>
        <taxon>Eukaryota</taxon>
        <taxon>Metazoa</taxon>
        <taxon>Spiralia</taxon>
        <taxon>Gnathifera</taxon>
        <taxon>Rotifera</taxon>
        <taxon>Eurotatoria</taxon>
        <taxon>Bdelloidea</taxon>
        <taxon>Philodinida</taxon>
        <taxon>Philodinidae</taxon>
        <taxon>Didymodactylos</taxon>
    </lineage>
</organism>
<evidence type="ECO:0000256" key="1">
    <source>
        <dbReference type="SAM" id="MobiDB-lite"/>
    </source>
</evidence>
<proteinExistence type="predicted"/>
<comment type="caution">
    <text evidence="4">The sequence shown here is derived from an EMBL/GenBank/DDBJ whole genome shotgun (WGS) entry which is preliminary data.</text>
</comment>
<gene>
    <name evidence="4" type="ORF">OVA965_LOCUS19446</name>
    <name evidence="5" type="ORF">TMI583_LOCUS19478</name>
</gene>
<dbReference type="Pfam" id="PF19026">
    <property type="entry name" value="UBA_HYPK"/>
    <property type="match status" value="1"/>
</dbReference>
<evidence type="ECO:0000259" key="3">
    <source>
        <dbReference type="PROSITE" id="PS51151"/>
    </source>
</evidence>
<reference evidence="4" key="1">
    <citation type="submission" date="2021-02" db="EMBL/GenBank/DDBJ databases">
        <authorList>
            <person name="Nowell W R."/>
        </authorList>
    </citation>
    <scope>NUCLEOTIDE SEQUENCE</scope>
</reference>
<dbReference type="InterPro" id="IPR038187">
    <property type="entry name" value="NAC_A/B_dom_sf"/>
</dbReference>
<evidence type="ECO:0000313" key="6">
    <source>
        <dbReference type="Proteomes" id="UP000677228"/>
    </source>
</evidence>
<dbReference type="Gene3D" id="1.10.510.10">
    <property type="entry name" value="Transferase(Phosphotransferase) domain 1"/>
    <property type="match status" value="1"/>
</dbReference>
<dbReference type="PANTHER" id="PTHR21713">
    <property type="entry name" value="NASCENT POLYPEPTIDE ASSOCIATED COMPLEX ALPHA SUBUNIT-RELATED"/>
    <property type="match status" value="1"/>
</dbReference>
<feature type="domain" description="NAC-A/B" evidence="3">
    <location>
        <begin position="343"/>
        <end position="408"/>
    </location>
</feature>
<name>A0A8S2E3X9_9BILA</name>
<dbReference type="Gene3D" id="2.20.70.30">
    <property type="entry name" value="Nascent polypeptide-associated complex domain"/>
    <property type="match status" value="1"/>
</dbReference>
<dbReference type="PROSITE" id="PS00108">
    <property type="entry name" value="PROTEIN_KINASE_ST"/>
    <property type="match status" value="1"/>
</dbReference>
<dbReference type="CDD" id="cd22054">
    <property type="entry name" value="NAC_NACA"/>
    <property type="match status" value="1"/>
</dbReference>
<dbReference type="FunFam" id="2.20.70.30:FF:000002">
    <property type="entry name" value="Nascent polypeptide-associated complex (NAC), alpha subunit"/>
    <property type="match status" value="1"/>
</dbReference>
<feature type="compositionally biased region" description="Polar residues" evidence="1">
    <location>
        <begin position="279"/>
        <end position="288"/>
    </location>
</feature>
<dbReference type="GO" id="GO:0005524">
    <property type="term" value="F:ATP binding"/>
    <property type="evidence" value="ECO:0007669"/>
    <property type="project" value="InterPro"/>
</dbReference>
<dbReference type="CDD" id="cd14358">
    <property type="entry name" value="UBA_NAC_euk"/>
    <property type="match status" value="1"/>
</dbReference>
<feature type="region of interest" description="Disordered" evidence="1">
    <location>
        <begin position="279"/>
        <end position="352"/>
    </location>
</feature>
<dbReference type="Pfam" id="PF01849">
    <property type="entry name" value="NAC"/>
    <property type="match status" value="1"/>
</dbReference>
<feature type="domain" description="Protein kinase" evidence="2">
    <location>
        <begin position="1"/>
        <end position="260"/>
    </location>
</feature>
<dbReference type="GO" id="GO:0005854">
    <property type="term" value="C:nascent polypeptide-associated complex"/>
    <property type="evidence" value="ECO:0007669"/>
    <property type="project" value="InterPro"/>
</dbReference>
<dbReference type="SUPFAM" id="SSF56112">
    <property type="entry name" value="Protein kinase-like (PK-like)"/>
    <property type="match status" value="1"/>
</dbReference>
<dbReference type="InterPro" id="IPR002715">
    <property type="entry name" value="Nas_poly-pep-assoc_cplx_dom"/>
</dbReference>
<protein>
    <recommendedName>
        <fullName evidence="7">Receptor protein serine/threonine kinase</fullName>
    </recommendedName>
</protein>
<feature type="compositionally biased region" description="Basic and acidic residues" evidence="1">
    <location>
        <begin position="331"/>
        <end position="346"/>
    </location>
</feature>
<dbReference type="AlphaFoldDB" id="A0A8S2E3X9"/>
<dbReference type="SMART" id="SM01407">
    <property type="entry name" value="NAC"/>
    <property type="match status" value="1"/>
</dbReference>
<dbReference type="GO" id="GO:0004672">
    <property type="term" value="F:protein kinase activity"/>
    <property type="evidence" value="ECO:0007669"/>
    <property type="project" value="InterPro"/>
</dbReference>
<accession>A0A8S2E3X9</accession>
<dbReference type="InterPro" id="IPR011009">
    <property type="entry name" value="Kinase-like_dom_sf"/>
</dbReference>
<dbReference type="PROSITE" id="PS51151">
    <property type="entry name" value="NAC_AB"/>
    <property type="match status" value="1"/>
</dbReference>
<evidence type="ECO:0000313" key="4">
    <source>
        <dbReference type="EMBL" id="CAF1104262.1"/>
    </source>
</evidence>
<evidence type="ECO:0008006" key="7">
    <source>
        <dbReference type="Google" id="ProtNLM"/>
    </source>
</evidence>
<dbReference type="InterPro" id="IPR008271">
    <property type="entry name" value="Ser/Thr_kinase_AS"/>
</dbReference>
<dbReference type="Proteomes" id="UP000677228">
    <property type="component" value="Unassembled WGS sequence"/>
</dbReference>
<dbReference type="InterPro" id="IPR000719">
    <property type="entry name" value="Prot_kinase_dom"/>
</dbReference>
<sequence length="489" mass="54628">MRVFRFYFGIENEANGLSPTTYWIVTEYCANGSLYKFLKQRLLSLDLVIKFAQQITAGLNYLHTDFRTSVSQSSGMIDGTLPQHCSIVHRDFKSENILIRENMTVCICDFAMTVCLNQSTLMPNQHIQCGTPRYMAPEILACTISSDNSGFLKSDVYALGLVLWEIVSRCEGIEDHNDPYQMPYEGYCPLNPSVDDMIKMFKNFPSIRPKIHSTWSQNSSIEEILNIIRDCWIQDPDTRITVSNANSRTSVSVFVYYTFIEKKTNIIVMPAMSVQAEASATAQETHPTTEGPIDVKDDSESSSDSDESATEGDQTAGGEAGKPHPLAEATGIREEMQSKQKQTRSEKKARKAMAKLGLRPVTGILRVTIRKSKNILFVIQKPDVYKSPASDTYIVFGEAKIEDLTQRAQIAAANQFKNLESQVATSAESKVKPTIPEESEDEEEVDAEGVEETDIQLVMNQSKTTRAKAIKALKKCNNDIVNAIMELAE</sequence>
<dbReference type="InterPro" id="IPR016641">
    <property type="entry name" value="EGD2/NACA0like"/>
</dbReference>
<dbReference type="PROSITE" id="PS50011">
    <property type="entry name" value="PROTEIN_KINASE_DOM"/>
    <property type="match status" value="1"/>
</dbReference>
<dbReference type="EMBL" id="CAJNOK010010021">
    <property type="protein sequence ID" value="CAF1104262.1"/>
    <property type="molecule type" value="Genomic_DNA"/>
</dbReference>
<evidence type="ECO:0000313" key="5">
    <source>
        <dbReference type="EMBL" id="CAF3866344.1"/>
    </source>
</evidence>
<evidence type="ECO:0000259" key="2">
    <source>
        <dbReference type="PROSITE" id="PS50011"/>
    </source>
</evidence>
<dbReference type="InterPro" id="IPR044034">
    <property type="entry name" value="NAC-like_UBA"/>
</dbReference>
<feature type="region of interest" description="Disordered" evidence="1">
    <location>
        <begin position="427"/>
        <end position="450"/>
    </location>
</feature>
<dbReference type="Pfam" id="PF00069">
    <property type="entry name" value="Pkinase"/>
    <property type="match status" value="1"/>
</dbReference>
<feature type="compositionally biased region" description="Acidic residues" evidence="1">
    <location>
        <begin position="300"/>
        <end position="310"/>
    </location>
</feature>
<feature type="compositionally biased region" description="Acidic residues" evidence="1">
    <location>
        <begin position="437"/>
        <end position="450"/>
    </location>
</feature>
<dbReference type="Gene3D" id="1.10.8.10">
    <property type="entry name" value="DNA helicase RuvA subunit, C-terminal domain"/>
    <property type="match status" value="1"/>
</dbReference>
<dbReference type="EMBL" id="CAJOBA010010440">
    <property type="protein sequence ID" value="CAF3866344.1"/>
    <property type="molecule type" value="Genomic_DNA"/>
</dbReference>